<evidence type="ECO:0000256" key="12">
    <source>
        <dbReference type="ARBA" id="ARBA00069127"/>
    </source>
</evidence>
<accession>H2ZE29</accession>
<dbReference type="GO" id="GO:0004663">
    <property type="term" value="F:Rab geranylgeranyltransferase activity"/>
    <property type="evidence" value="ECO:0007669"/>
    <property type="project" value="UniProtKB-UniRule"/>
</dbReference>
<evidence type="ECO:0000256" key="9">
    <source>
        <dbReference type="ARBA" id="ARBA00022833"/>
    </source>
</evidence>
<protein>
    <recommendedName>
        <fullName evidence="12 13">Geranylgeranyl transferase type-2 subunit beta</fullName>
        <ecNumber evidence="3 13">2.5.1.60</ecNumber>
    </recommendedName>
</protein>
<dbReference type="InParanoid" id="H2ZE29"/>
<keyword evidence="5 13" id="KW-0637">Prenyltransferase</keyword>
<dbReference type="InterPro" id="IPR008930">
    <property type="entry name" value="Terpenoid_cyclase/PrenylTrfase"/>
</dbReference>
<evidence type="ECO:0000256" key="11">
    <source>
        <dbReference type="ARBA" id="ARBA00062019"/>
    </source>
</evidence>
<dbReference type="Proteomes" id="UP000007875">
    <property type="component" value="Unassembled WGS sequence"/>
</dbReference>
<evidence type="ECO:0000313" key="16">
    <source>
        <dbReference type="Proteomes" id="UP000007875"/>
    </source>
</evidence>
<comment type="function">
    <text evidence="1">Catalyzes the transfer of a geranylgeranyl moiety from geranylgeranyl diphosphate to both cysteines of Rab proteins with the C-terminal sequence -XXCC, -XCXC and -CCXX, such as RAB1A, RAB3A, RAB5A and RAB7A.</text>
</comment>
<evidence type="ECO:0000256" key="5">
    <source>
        <dbReference type="ARBA" id="ARBA00022602"/>
    </source>
</evidence>
<dbReference type="InterPro" id="IPR001330">
    <property type="entry name" value="Prenyltrans"/>
</dbReference>
<dbReference type="CDD" id="cd02894">
    <property type="entry name" value="GGTase-II"/>
    <property type="match status" value="1"/>
</dbReference>
<evidence type="ECO:0000256" key="7">
    <source>
        <dbReference type="ARBA" id="ARBA00022723"/>
    </source>
</evidence>
<evidence type="ECO:0000259" key="14">
    <source>
        <dbReference type="Pfam" id="PF00432"/>
    </source>
</evidence>
<keyword evidence="6 13" id="KW-0808">Transferase</keyword>
<reference evidence="16" key="1">
    <citation type="submission" date="2003-08" db="EMBL/GenBank/DDBJ databases">
        <authorList>
            <person name="Birren B."/>
            <person name="Nusbaum C."/>
            <person name="Abebe A."/>
            <person name="Abouelleil A."/>
            <person name="Adekoya E."/>
            <person name="Ait-zahra M."/>
            <person name="Allen N."/>
            <person name="Allen T."/>
            <person name="An P."/>
            <person name="Anderson M."/>
            <person name="Anderson S."/>
            <person name="Arachchi H."/>
            <person name="Armbruster J."/>
            <person name="Bachantsang P."/>
            <person name="Baldwin J."/>
            <person name="Barry A."/>
            <person name="Bayul T."/>
            <person name="Blitshsteyn B."/>
            <person name="Bloom T."/>
            <person name="Blye J."/>
            <person name="Boguslavskiy L."/>
            <person name="Borowsky M."/>
            <person name="Boukhgalter B."/>
            <person name="Brunache A."/>
            <person name="Butler J."/>
            <person name="Calixte N."/>
            <person name="Calvo S."/>
            <person name="Camarata J."/>
            <person name="Campo K."/>
            <person name="Chang J."/>
            <person name="Cheshatsang Y."/>
            <person name="Citroen M."/>
            <person name="Collymore A."/>
            <person name="Considine T."/>
            <person name="Cook A."/>
            <person name="Cooke P."/>
            <person name="Corum B."/>
            <person name="Cuomo C."/>
            <person name="David R."/>
            <person name="Dawoe T."/>
            <person name="Degray S."/>
            <person name="Dodge S."/>
            <person name="Dooley K."/>
            <person name="Dorje P."/>
            <person name="Dorjee K."/>
            <person name="Dorris L."/>
            <person name="Duffey N."/>
            <person name="Dupes A."/>
            <person name="Elkins T."/>
            <person name="Engels R."/>
            <person name="Erickson J."/>
            <person name="Farina A."/>
            <person name="Faro S."/>
            <person name="Ferreira P."/>
            <person name="Fischer H."/>
            <person name="Fitzgerald M."/>
            <person name="Foley K."/>
            <person name="Gage D."/>
            <person name="Galagan J."/>
            <person name="Gearin G."/>
            <person name="Gnerre S."/>
            <person name="Gnirke A."/>
            <person name="Goyette A."/>
            <person name="Graham J."/>
            <person name="Grandbois E."/>
            <person name="Gyaltsen K."/>
            <person name="Hafez N."/>
            <person name="Hagopian D."/>
            <person name="Hagos B."/>
            <person name="Hall J."/>
            <person name="Hatcher B."/>
            <person name="Heller A."/>
            <person name="Higgins H."/>
            <person name="Honan T."/>
            <person name="Horn A."/>
            <person name="Houde N."/>
            <person name="Hughes L."/>
            <person name="Hulme W."/>
            <person name="Husby E."/>
            <person name="Iliev I."/>
            <person name="Jaffe D."/>
            <person name="Jones C."/>
            <person name="Kamal M."/>
            <person name="Kamat A."/>
            <person name="Kamvysselis M."/>
            <person name="Karlsson E."/>
            <person name="Kells C."/>
            <person name="Kieu A."/>
            <person name="Kisner P."/>
            <person name="Kodira C."/>
            <person name="Kulbokas E."/>
            <person name="Labutti K."/>
            <person name="Lama D."/>
            <person name="Landers T."/>
            <person name="Leger J."/>
            <person name="Levine S."/>
            <person name="Lewis D."/>
            <person name="Lewis T."/>
            <person name="Lindblad-toh K."/>
            <person name="Liu X."/>
            <person name="Lokyitsang T."/>
            <person name="Lokyitsang Y."/>
            <person name="Lucien O."/>
            <person name="Lui A."/>
            <person name="Ma L.J."/>
            <person name="Mabbitt R."/>
            <person name="Macdonald J."/>
            <person name="Maclean C."/>
            <person name="Major J."/>
            <person name="Manning J."/>
            <person name="Marabella R."/>
            <person name="Maru K."/>
            <person name="Matthews C."/>
            <person name="Mauceli E."/>
            <person name="Mccarthy M."/>
            <person name="Mcdonough S."/>
            <person name="Mcghee T."/>
            <person name="Meldrim J."/>
            <person name="Meneus L."/>
            <person name="Mesirov J."/>
            <person name="Mihalev A."/>
            <person name="Mihova T."/>
            <person name="Mikkelsen T."/>
            <person name="Mlenga V."/>
            <person name="Moru K."/>
            <person name="Mozes J."/>
            <person name="Mulrain L."/>
            <person name="Munson G."/>
            <person name="Naylor J."/>
            <person name="Newes C."/>
            <person name="Nguyen C."/>
            <person name="Nguyen N."/>
            <person name="Nguyen T."/>
            <person name="Nicol R."/>
            <person name="Nielsen C."/>
            <person name="Nizzari M."/>
            <person name="Norbu C."/>
            <person name="Norbu N."/>
            <person name="O'donnell P."/>
            <person name="Okoawo O."/>
            <person name="O'leary S."/>
            <person name="Omotosho B."/>
            <person name="O'neill K."/>
            <person name="Osman S."/>
            <person name="Parker S."/>
            <person name="Perrin D."/>
            <person name="Phunkhang P."/>
            <person name="Piqani B."/>
            <person name="Purcell S."/>
            <person name="Rachupka T."/>
            <person name="Ramasamy U."/>
            <person name="Rameau R."/>
            <person name="Ray V."/>
            <person name="Raymond C."/>
            <person name="Retta R."/>
            <person name="Richardson S."/>
            <person name="Rise C."/>
            <person name="Rodriguez J."/>
            <person name="Rogers J."/>
            <person name="Rogov P."/>
            <person name="Rutman M."/>
            <person name="Schupbach R."/>
            <person name="Seaman C."/>
            <person name="Settipalli S."/>
            <person name="Sharpe T."/>
            <person name="Sheridan J."/>
            <person name="Sherpa N."/>
            <person name="Shi J."/>
            <person name="Smirnov S."/>
            <person name="Smith C."/>
            <person name="Sougnez C."/>
            <person name="Spencer B."/>
            <person name="Stalker J."/>
            <person name="Stange-thomann N."/>
            <person name="Stavropoulos S."/>
            <person name="Stetson K."/>
            <person name="Stone C."/>
            <person name="Stone S."/>
            <person name="Stubbs M."/>
            <person name="Talamas J."/>
            <person name="Tchuinga P."/>
            <person name="Tenzing P."/>
            <person name="Tesfaye S."/>
            <person name="Theodore J."/>
            <person name="Thoulutsang Y."/>
            <person name="Topham K."/>
            <person name="Towey S."/>
            <person name="Tsamla T."/>
            <person name="Tsomo N."/>
            <person name="Vallee D."/>
            <person name="Vassiliev H."/>
            <person name="Venkataraman V."/>
            <person name="Vinson J."/>
            <person name="Vo A."/>
            <person name="Wade C."/>
            <person name="Wang S."/>
            <person name="Wangchuk T."/>
            <person name="Wangdi T."/>
            <person name="Whittaker C."/>
            <person name="Wilkinson J."/>
            <person name="Wu Y."/>
            <person name="Wyman D."/>
            <person name="Yadav S."/>
            <person name="Yang S."/>
            <person name="Yang X."/>
            <person name="Yeager S."/>
            <person name="Yee E."/>
            <person name="Young G."/>
            <person name="Zainoun J."/>
            <person name="Zembeck L."/>
            <person name="Zimmer A."/>
            <person name="Zody M."/>
            <person name="Lander E."/>
        </authorList>
    </citation>
    <scope>NUCLEOTIDE SEQUENCE [LARGE SCALE GENOMIC DNA]</scope>
</reference>
<dbReference type="PANTHER" id="PTHR11774:SF11">
    <property type="entry name" value="GERANYLGERANYL TRANSFERASE TYPE-2 SUBUNIT BETA"/>
    <property type="match status" value="1"/>
</dbReference>
<keyword evidence="4" id="KW-0597">Phosphoprotein</keyword>
<dbReference type="HOGENOM" id="CLU_028946_3_0_1"/>
<name>H2ZE29_CIOSA</name>
<dbReference type="Pfam" id="PF00432">
    <property type="entry name" value="Prenyltrans"/>
    <property type="match status" value="1"/>
</dbReference>
<dbReference type="eggNOG" id="KOG0366">
    <property type="taxonomic scope" value="Eukaryota"/>
</dbReference>
<evidence type="ECO:0000313" key="15">
    <source>
        <dbReference type="Ensembl" id="ENSCSAVP00000015845.1"/>
    </source>
</evidence>
<keyword evidence="16" id="KW-1185">Reference proteome</keyword>
<dbReference type="GO" id="GO:0005968">
    <property type="term" value="C:Rab-protein geranylgeranyltransferase complex"/>
    <property type="evidence" value="ECO:0007669"/>
    <property type="project" value="UniProtKB-UniRule"/>
</dbReference>
<dbReference type="FunFam" id="1.50.10.20:FF:000004">
    <property type="entry name" value="Geranylgeranyl transferase type-2 subunit beta"/>
    <property type="match status" value="1"/>
</dbReference>
<organism evidence="15 16">
    <name type="scientific">Ciona savignyi</name>
    <name type="common">Pacific transparent sea squirt</name>
    <dbReference type="NCBI Taxonomy" id="51511"/>
    <lineage>
        <taxon>Eukaryota</taxon>
        <taxon>Metazoa</taxon>
        <taxon>Chordata</taxon>
        <taxon>Tunicata</taxon>
        <taxon>Ascidiacea</taxon>
        <taxon>Phlebobranchia</taxon>
        <taxon>Cionidae</taxon>
        <taxon>Ciona</taxon>
    </lineage>
</organism>
<comment type="function">
    <text evidence="13">Catalyzes the transfer of a geranylgeranyl moiety from geranylgeranyl diphosphate to both cysteines of proteins with the C-terminal sequence -XXCC, -XCXC and -CCXX.</text>
</comment>
<evidence type="ECO:0000256" key="2">
    <source>
        <dbReference type="ARBA" id="ARBA00010497"/>
    </source>
</evidence>
<dbReference type="OMA" id="VKRCQCP"/>
<keyword evidence="7 13" id="KW-0479">Metal-binding</keyword>
<dbReference type="InterPro" id="IPR045089">
    <property type="entry name" value="PGGT1B-like"/>
</dbReference>
<evidence type="ECO:0000256" key="8">
    <source>
        <dbReference type="ARBA" id="ARBA00022737"/>
    </source>
</evidence>
<evidence type="ECO:0000256" key="10">
    <source>
        <dbReference type="ARBA" id="ARBA00047658"/>
    </source>
</evidence>
<dbReference type="PANTHER" id="PTHR11774">
    <property type="entry name" value="GERANYLGERANYL TRANSFERASE TYPE BETA SUBUNIT"/>
    <property type="match status" value="1"/>
</dbReference>
<dbReference type="Ensembl" id="ENSCSAVT00000016024.1">
    <property type="protein sequence ID" value="ENSCSAVP00000015845.1"/>
    <property type="gene ID" value="ENSCSAVG00000009315.1"/>
</dbReference>
<sequence length="333" mass="36910">QGTIVKDVTLKEDAPKNFLMSKHIEYIANYGANKEDYEYCMTEYLRLSGIYWGLTAVDLMHCRDRMNENEIVEFVVSCQKDCGGFGPAPDHDPSILYTLSAIQVLCMLDKVEKIDVEKAVDFIGGLQNEDGSFSGDEWGEVDTRFSFCAVTALSLVGRLWENCPINVAKTVEFILSCMNFDGGFGCRPGSESHSGQIYCCVGALSVLGELHHVDDDLLGWWLCERQLPSGGLNGRPEKMPDVCYSWWLSSLAMLGKLHWIDGSKLKQFILASQDDEIGGIADRPGDMVDPFHTLFGIAGLSLLGETCLKPINPVYCMPQDVLDRIGVKAQILP</sequence>
<evidence type="ECO:0000256" key="4">
    <source>
        <dbReference type="ARBA" id="ARBA00022553"/>
    </source>
</evidence>
<evidence type="ECO:0000256" key="1">
    <source>
        <dbReference type="ARBA" id="ARBA00002902"/>
    </source>
</evidence>
<evidence type="ECO:0000256" key="13">
    <source>
        <dbReference type="RuleBase" id="RU365076"/>
    </source>
</evidence>
<comment type="catalytic activity">
    <reaction evidence="10 13">
        <text>geranylgeranyl diphosphate + L-cysteinyl-[protein] = S-geranylgeranyl-L-cysteinyl-[protein] + diphosphate</text>
        <dbReference type="Rhea" id="RHEA:21240"/>
        <dbReference type="Rhea" id="RHEA-COMP:10131"/>
        <dbReference type="Rhea" id="RHEA-COMP:11537"/>
        <dbReference type="ChEBI" id="CHEBI:29950"/>
        <dbReference type="ChEBI" id="CHEBI:33019"/>
        <dbReference type="ChEBI" id="CHEBI:57533"/>
        <dbReference type="ChEBI" id="CHEBI:86021"/>
        <dbReference type="EC" id="2.5.1.60"/>
    </reaction>
</comment>
<dbReference type="EC" id="2.5.1.60" evidence="3 13"/>
<comment type="similarity">
    <text evidence="2 13">Belongs to the protein prenyltransferase subunit beta family.</text>
</comment>
<dbReference type="Gene3D" id="1.50.10.20">
    <property type="match status" value="1"/>
</dbReference>
<feature type="domain" description="Prenyltransferase alpha-alpha toroid" evidence="14">
    <location>
        <begin position="19"/>
        <end position="317"/>
    </location>
</feature>
<keyword evidence="9 13" id="KW-0862">Zinc</keyword>
<proteinExistence type="inferred from homology"/>
<dbReference type="AlphaFoldDB" id="H2ZE29"/>
<keyword evidence="8" id="KW-0677">Repeat</keyword>
<evidence type="ECO:0000256" key="6">
    <source>
        <dbReference type="ARBA" id="ARBA00022679"/>
    </source>
</evidence>
<dbReference type="STRING" id="51511.ENSCSAVP00000015845"/>
<dbReference type="GeneTree" id="ENSGT00950000183128"/>
<dbReference type="SUPFAM" id="SSF48239">
    <property type="entry name" value="Terpenoid cyclases/Protein prenyltransferases"/>
    <property type="match status" value="1"/>
</dbReference>
<comment type="subunit">
    <text evidence="11">Heterotrimer composed of RABGGTA, RABGGTB and CHM; within this trimer, RABGGTA and RABGGTB form the catalytic component B, while CHM (component A) mediates peptide substrate binding. The Rab GGTase dimer (RGGT) interacts with CHM (component A) prior to Rab protein binding; the association is stabilized by geranylgeranyl pyrophosphate (GGpp). The CHM:RGGT:Rab complex is destabilized by GGpp. Interaction of RABGGTB with prenylated PTP4A2 precludes its association with RABGGTA and inhibits enzyme activity. Interacts with CHODL. Interacts with non-phosphorylated form of RAB8A; phosphorylation of RAB8A at 'Thr-72' disrupts this interaction.</text>
</comment>
<dbReference type="InterPro" id="IPR026873">
    <property type="entry name" value="Ptb1"/>
</dbReference>
<reference evidence="15" key="3">
    <citation type="submission" date="2025-09" db="UniProtKB">
        <authorList>
            <consortium name="Ensembl"/>
        </authorList>
    </citation>
    <scope>IDENTIFICATION</scope>
</reference>
<comment type="cofactor">
    <cofactor evidence="13">
        <name>Zn(2+)</name>
        <dbReference type="ChEBI" id="CHEBI:29105"/>
    </cofactor>
    <text evidence="13">Binds 1 zinc ion per subunit.</text>
</comment>
<dbReference type="FunCoup" id="H2ZE29">
    <property type="interactions" value="10"/>
</dbReference>
<dbReference type="GO" id="GO:0046872">
    <property type="term" value="F:metal ion binding"/>
    <property type="evidence" value="ECO:0007669"/>
    <property type="project" value="UniProtKB-KW"/>
</dbReference>
<evidence type="ECO:0000256" key="3">
    <source>
        <dbReference type="ARBA" id="ARBA00012656"/>
    </source>
</evidence>
<reference evidence="15" key="2">
    <citation type="submission" date="2025-08" db="UniProtKB">
        <authorList>
            <consortium name="Ensembl"/>
        </authorList>
    </citation>
    <scope>IDENTIFICATION</scope>
</reference>